<organism evidence="5 6">
    <name type="scientific">Cyclotella atomus</name>
    <dbReference type="NCBI Taxonomy" id="382360"/>
    <lineage>
        <taxon>Eukaryota</taxon>
        <taxon>Sar</taxon>
        <taxon>Stramenopiles</taxon>
        <taxon>Ochrophyta</taxon>
        <taxon>Bacillariophyta</taxon>
        <taxon>Coscinodiscophyceae</taxon>
        <taxon>Thalassiosirophycidae</taxon>
        <taxon>Stephanodiscales</taxon>
        <taxon>Stephanodiscaceae</taxon>
        <taxon>Cyclotella</taxon>
    </lineage>
</organism>
<keyword evidence="6" id="KW-1185">Reference proteome</keyword>
<keyword evidence="4" id="KW-0812">Transmembrane</keyword>
<evidence type="ECO:0000313" key="5">
    <source>
        <dbReference type="EMBL" id="KAL3786580.1"/>
    </source>
</evidence>
<name>A0ABD3PEN0_9STRA</name>
<evidence type="ECO:0000256" key="2">
    <source>
        <dbReference type="ARBA" id="ARBA00023295"/>
    </source>
</evidence>
<dbReference type="GO" id="GO:0016798">
    <property type="term" value="F:hydrolase activity, acting on glycosyl bonds"/>
    <property type="evidence" value="ECO:0007669"/>
    <property type="project" value="UniProtKB-KW"/>
</dbReference>
<keyword evidence="4" id="KW-0472">Membrane</keyword>
<evidence type="ECO:0000256" key="1">
    <source>
        <dbReference type="ARBA" id="ARBA00022801"/>
    </source>
</evidence>
<keyword evidence="1" id="KW-0378">Hydrolase</keyword>
<dbReference type="Gene3D" id="3.20.20.80">
    <property type="entry name" value="Glycosidases"/>
    <property type="match status" value="1"/>
</dbReference>
<protein>
    <recommendedName>
        <fullName evidence="7">Glycoside hydrolase family 5 domain-containing protein</fullName>
    </recommendedName>
</protein>
<gene>
    <name evidence="5" type="ORF">ACHAWO_000734</name>
</gene>
<dbReference type="AlphaFoldDB" id="A0ABD3PEN0"/>
<dbReference type="InterPro" id="IPR017853">
    <property type="entry name" value="GH"/>
</dbReference>
<evidence type="ECO:0000256" key="3">
    <source>
        <dbReference type="SAM" id="MobiDB-lite"/>
    </source>
</evidence>
<keyword evidence="2" id="KW-0326">Glycosidase</keyword>
<dbReference type="InterPro" id="IPR050386">
    <property type="entry name" value="Glycosyl_hydrolase_5"/>
</dbReference>
<keyword evidence="4" id="KW-1133">Transmembrane helix</keyword>
<dbReference type="Proteomes" id="UP001530400">
    <property type="component" value="Unassembled WGS sequence"/>
</dbReference>
<feature type="region of interest" description="Disordered" evidence="3">
    <location>
        <begin position="1"/>
        <end position="20"/>
    </location>
</feature>
<evidence type="ECO:0000313" key="6">
    <source>
        <dbReference type="Proteomes" id="UP001530400"/>
    </source>
</evidence>
<dbReference type="EMBL" id="JALLPJ020000644">
    <property type="protein sequence ID" value="KAL3786580.1"/>
    <property type="molecule type" value="Genomic_DNA"/>
</dbReference>
<comment type="caution">
    <text evidence="5">The sequence shown here is derived from an EMBL/GenBank/DDBJ whole genome shotgun (WGS) entry which is preliminary data.</text>
</comment>
<evidence type="ECO:0008006" key="7">
    <source>
        <dbReference type="Google" id="ProtNLM"/>
    </source>
</evidence>
<reference evidence="5 6" key="1">
    <citation type="submission" date="2024-10" db="EMBL/GenBank/DDBJ databases">
        <title>Updated reference genomes for cyclostephanoid diatoms.</title>
        <authorList>
            <person name="Roberts W.R."/>
            <person name="Alverson A.J."/>
        </authorList>
    </citation>
    <scope>NUCLEOTIDE SEQUENCE [LARGE SCALE GENOMIC DNA]</scope>
    <source>
        <strain evidence="5 6">AJA010-31</strain>
    </source>
</reference>
<feature type="transmembrane region" description="Helical" evidence="4">
    <location>
        <begin position="29"/>
        <end position="48"/>
    </location>
</feature>
<dbReference type="PANTHER" id="PTHR31297:SF38">
    <property type="entry name" value="X8 DOMAIN-CONTAINING PROTEIN"/>
    <property type="match status" value="1"/>
</dbReference>
<dbReference type="PANTHER" id="PTHR31297">
    <property type="entry name" value="GLUCAN ENDO-1,6-BETA-GLUCOSIDASE B"/>
    <property type="match status" value="1"/>
</dbReference>
<sequence length="658" mass="73727">MTYQSISINHGDDNPTRSIQAPSSRRHRFIAIFAAGSLLYITSDWLRLRLFSGSSSNLKSSSIKDTSTENPNRIFHDIIPGHQIEDVSISEVPIPTGVNLGSWLSLEDWFYVGENGAVEVASPDDALAASCLPPLHLDASTGPRWNSETDLLEGLANHYDDQINKQYINRTQYFGLGPYGKAIKTIHAFRSNYLDFDTDFSTMASLGIKYVRVPVSWCWTDSHPEEMITVIKPEGDDDNVKVTTEFMSDKDVKEKLTCEDPFYPGVRWPAIPRSFVKQFLRACAKHGIKATLDIHTYPGGTSIGTFSGVWPRYSRFWTHGDVPATDNGEKDVGRDILRNMIMWLENLSKEDPLAFTGLRALSPMNEPAHLAGLYNGPKPIKLDKDTFLPPLPPEMASDYLNELNIAKSVPSTATQVPDGNHLRVLMWLRDAVTEFRESKLPSLGIQLHVNVHESLLPTPLLPKYKDKLKEELDYALYPGALAIFGAWWRATTSPDERTSWAVLDIHHYHAWGDACSGAVEGPPTGRYKCSDEEARNKVLSKCSEWATIYRQTLEKECEPGILLASAEFSASTHHSVRHACNDIATLRTTYEMQLQAAKYAGVELFWWSYQMPYGGAFRNAWSLKHLLYLLGVLPRPDVSNFHCGDHIPPSGEPLDASI</sequence>
<dbReference type="SUPFAM" id="SSF51445">
    <property type="entry name" value="(Trans)glycosidases"/>
    <property type="match status" value="1"/>
</dbReference>
<accession>A0ABD3PEN0</accession>
<proteinExistence type="predicted"/>
<evidence type="ECO:0000256" key="4">
    <source>
        <dbReference type="SAM" id="Phobius"/>
    </source>
</evidence>